<gene>
    <name evidence="2" type="ORF">E2C01_025401</name>
</gene>
<comment type="caution">
    <text evidence="2">The sequence shown here is derived from an EMBL/GenBank/DDBJ whole genome shotgun (WGS) entry which is preliminary data.</text>
</comment>
<keyword evidence="3" id="KW-1185">Reference proteome</keyword>
<evidence type="ECO:0000313" key="3">
    <source>
        <dbReference type="Proteomes" id="UP000324222"/>
    </source>
</evidence>
<proteinExistence type="predicted"/>
<reference evidence="2 3" key="1">
    <citation type="submission" date="2019-05" db="EMBL/GenBank/DDBJ databases">
        <title>Another draft genome of Portunus trituberculatus and its Hox gene families provides insights of decapod evolution.</title>
        <authorList>
            <person name="Jeong J.-H."/>
            <person name="Song I."/>
            <person name="Kim S."/>
            <person name="Choi T."/>
            <person name="Kim D."/>
            <person name="Ryu S."/>
            <person name="Kim W."/>
        </authorList>
    </citation>
    <scope>NUCLEOTIDE SEQUENCE [LARGE SCALE GENOMIC DNA]</scope>
    <source>
        <tissue evidence="2">Muscle</tissue>
    </source>
</reference>
<accession>A0A5B7EFI3</accession>
<feature type="compositionally biased region" description="Basic and acidic residues" evidence="1">
    <location>
        <begin position="38"/>
        <end position="51"/>
    </location>
</feature>
<dbReference type="Proteomes" id="UP000324222">
    <property type="component" value="Unassembled WGS sequence"/>
</dbReference>
<evidence type="ECO:0000256" key="1">
    <source>
        <dbReference type="SAM" id="MobiDB-lite"/>
    </source>
</evidence>
<feature type="region of interest" description="Disordered" evidence="1">
    <location>
        <begin position="1"/>
        <end position="81"/>
    </location>
</feature>
<evidence type="ECO:0000313" key="2">
    <source>
        <dbReference type="EMBL" id="MPC32097.1"/>
    </source>
</evidence>
<dbReference type="AlphaFoldDB" id="A0A5B7EFI3"/>
<protein>
    <submittedName>
        <fullName evidence="2">Uncharacterized protein</fullName>
    </submittedName>
</protein>
<sequence>MTPCGEDKPAASVSAPQCPTPVCPRMSVSVCESPNRSLKREEASHLRQRQQEEEEEEEEEEEKEEEEEEEMKKESSALWVR</sequence>
<name>A0A5B7EFI3_PORTR</name>
<dbReference type="EMBL" id="VSRR010002562">
    <property type="protein sequence ID" value="MPC32097.1"/>
    <property type="molecule type" value="Genomic_DNA"/>
</dbReference>
<organism evidence="2 3">
    <name type="scientific">Portunus trituberculatus</name>
    <name type="common">Swimming crab</name>
    <name type="synonym">Neptunus trituberculatus</name>
    <dbReference type="NCBI Taxonomy" id="210409"/>
    <lineage>
        <taxon>Eukaryota</taxon>
        <taxon>Metazoa</taxon>
        <taxon>Ecdysozoa</taxon>
        <taxon>Arthropoda</taxon>
        <taxon>Crustacea</taxon>
        <taxon>Multicrustacea</taxon>
        <taxon>Malacostraca</taxon>
        <taxon>Eumalacostraca</taxon>
        <taxon>Eucarida</taxon>
        <taxon>Decapoda</taxon>
        <taxon>Pleocyemata</taxon>
        <taxon>Brachyura</taxon>
        <taxon>Eubrachyura</taxon>
        <taxon>Portunoidea</taxon>
        <taxon>Portunidae</taxon>
        <taxon>Portuninae</taxon>
        <taxon>Portunus</taxon>
    </lineage>
</organism>
<feature type="compositionally biased region" description="Acidic residues" evidence="1">
    <location>
        <begin position="52"/>
        <end position="69"/>
    </location>
</feature>